<dbReference type="InterPro" id="IPR042235">
    <property type="entry name" value="ZP-C_dom"/>
</dbReference>
<comment type="caution">
    <text evidence="4">The sequence shown here is derived from an EMBL/GenBank/DDBJ whole genome shotgun (WGS) entry which is preliminary data.</text>
</comment>
<proteinExistence type="predicted"/>
<dbReference type="InterPro" id="IPR055355">
    <property type="entry name" value="ZP-C"/>
</dbReference>
<keyword evidence="1" id="KW-1015">Disulfide bond</keyword>
<dbReference type="PANTHER" id="PTHR11576">
    <property type="entry name" value="ZONA PELLUCIDA SPERM-BINDING PROTEIN 3"/>
    <property type="match status" value="1"/>
</dbReference>
<dbReference type="GO" id="GO:0035803">
    <property type="term" value="P:egg coat formation"/>
    <property type="evidence" value="ECO:0007669"/>
    <property type="project" value="TreeGrafter"/>
</dbReference>
<dbReference type="AlphaFoldDB" id="A0A484DKV9"/>
<dbReference type="GO" id="GO:0032190">
    <property type="term" value="F:acrosin binding"/>
    <property type="evidence" value="ECO:0007669"/>
    <property type="project" value="TreeGrafter"/>
</dbReference>
<dbReference type="FunFam" id="2.60.40.4100:FF:000002">
    <property type="entry name" value="Zona pellucida sperm-binding protein 3"/>
    <property type="match status" value="1"/>
</dbReference>
<evidence type="ECO:0000256" key="1">
    <source>
        <dbReference type="ARBA" id="ARBA00023157"/>
    </source>
</evidence>
<evidence type="ECO:0000313" key="4">
    <source>
        <dbReference type="EMBL" id="TDH15822.1"/>
    </source>
</evidence>
<protein>
    <recommendedName>
        <fullName evidence="3">ZP domain-containing protein</fullName>
    </recommendedName>
</protein>
<dbReference type="GO" id="GO:2000344">
    <property type="term" value="P:positive regulation of acrosome reaction"/>
    <property type="evidence" value="ECO:0007669"/>
    <property type="project" value="TreeGrafter"/>
</dbReference>
<dbReference type="GO" id="GO:0007339">
    <property type="term" value="P:binding of sperm to zona pellucida"/>
    <property type="evidence" value="ECO:0007669"/>
    <property type="project" value="TreeGrafter"/>
</dbReference>
<dbReference type="Proteomes" id="UP000295070">
    <property type="component" value="Chromosome 2"/>
</dbReference>
<sequence>MDLRHAAFLLLLSCSAYSYRFRSRAGNVEDPEQAWERLKTENGDEVAETLVPRSFWDESENGSTPQAKQVREYQAISALENKKKDFKPEIGARPLPDWAREMLLETASDSMETDTFATEMARPQLVEILCHVDRIYVRMKKSFFKTSNAHRYLKFGTCRVNQATKDHYYFLYLLTADCGFKKMSTADYRYVGNVLTYKPTTPVLREMPFDIPMQCKFPRFFRSFSAGFYPILKGGTVYRSLNPESSFTLTSQDALGLEITGAQSYSLGQTMYFQAKEFTYYEEVFAEVAAEQRIYINQCFMTAFRNPTSNPKYTVIDNYGCMVDGMMTDKSKFLSDPSQTALRFSVAAVIFKEMISTSSSSQQLYMHCDVSMGPLTPTESSKTCNYDQATKAWKELYGSDSVCTCCDSTCPSAKPKSSRNVISSHAWKINLSNNGKFHPRMKSSADSSLADSRKAVHADFLKYWGEDQRKSVKF</sequence>
<dbReference type="InterPro" id="IPR001507">
    <property type="entry name" value="ZP_dom"/>
</dbReference>
<dbReference type="PROSITE" id="PS51034">
    <property type="entry name" value="ZP_2"/>
    <property type="match status" value="1"/>
</dbReference>
<gene>
    <name evidence="4" type="ORF">EPR50_G00013380</name>
</gene>
<evidence type="ECO:0000259" key="3">
    <source>
        <dbReference type="PROSITE" id="PS51034"/>
    </source>
</evidence>
<dbReference type="PANTHER" id="PTHR11576:SF26">
    <property type="entry name" value="ZONA PELLUCIDA GLYCOPROTEIN 3D TANDEM DUPLICATE 2"/>
    <property type="match status" value="1"/>
</dbReference>
<dbReference type="SMART" id="SM00241">
    <property type="entry name" value="ZP"/>
    <property type="match status" value="1"/>
</dbReference>
<dbReference type="Gene3D" id="2.60.40.3210">
    <property type="entry name" value="Zona pellucida, ZP-N domain"/>
    <property type="match status" value="1"/>
</dbReference>
<evidence type="ECO:0000256" key="2">
    <source>
        <dbReference type="SAM" id="SignalP"/>
    </source>
</evidence>
<dbReference type="EMBL" id="SCKG01000002">
    <property type="protein sequence ID" value="TDH15822.1"/>
    <property type="molecule type" value="Genomic_DNA"/>
</dbReference>
<dbReference type="Gene3D" id="2.60.40.4100">
    <property type="entry name" value="Zona pellucida, ZP-C domain"/>
    <property type="match status" value="1"/>
</dbReference>
<dbReference type="Pfam" id="PF00100">
    <property type="entry name" value="Zona_pellucida"/>
    <property type="match status" value="1"/>
</dbReference>
<organism evidence="4 5">
    <name type="scientific">Perca flavescens</name>
    <name type="common">American yellow perch</name>
    <name type="synonym">Morone flavescens</name>
    <dbReference type="NCBI Taxonomy" id="8167"/>
    <lineage>
        <taxon>Eukaryota</taxon>
        <taxon>Metazoa</taxon>
        <taxon>Chordata</taxon>
        <taxon>Craniata</taxon>
        <taxon>Vertebrata</taxon>
        <taxon>Euteleostomi</taxon>
        <taxon>Actinopterygii</taxon>
        <taxon>Neopterygii</taxon>
        <taxon>Teleostei</taxon>
        <taxon>Neoteleostei</taxon>
        <taxon>Acanthomorphata</taxon>
        <taxon>Eupercaria</taxon>
        <taxon>Perciformes</taxon>
        <taxon>Percoidei</taxon>
        <taxon>Percidae</taxon>
        <taxon>Percinae</taxon>
        <taxon>Perca</taxon>
    </lineage>
</organism>
<accession>A0A484DKV9</accession>
<dbReference type="GO" id="GO:0031012">
    <property type="term" value="C:extracellular matrix"/>
    <property type="evidence" value="ECO:0007669"/>
    <property type="project" value="TreeGrafter"/>
</dbReference>
<feature type="signal peptide" evidence="2">
    <location>
        <begin position="1"/>
        <end position="18"/>
    </location>
</feature>
<name>A0A484DKV9_PERFV</name>
<feature type="chain" id="PRO_5019829214" description="ZP domain-containing protein" evidence="2">
    <location>
        <begin position="19"/>
        <end position="474"/>
    </location>
</feature>
<feature type="domain" description="ZP" evidence="3">
    <location>
        <begin position="129"/>
        <end position="391"/>
    </location>
</feature>
<evidence type="ECO:0000313" key="5">
    <source>
        <dbReference type="Proteomes" id="UP000295070"/>
    </source>
</evidence>
<keyword evidence="2" id="KW-0732">Signal</keyword>
<reference evidence="4 5" key="1">
    <citation type="submission" date="2019-01" db="EMBL/GenBank/DDBJ databases">
        <title>A chromosome-scale genome assembly of the yellow perch, Perca flavescens.</title>
        <authorList>
            <person name="Feron R."/>
            <person name="Morvezen R."/>
            <person name="Bestin A."/>
            <person name="Haffray P."/>
            <person name="Klopp C."/>
            <person name="Zahm M."/>
            <person name="Cabau C."/>
            <person name="Roques C."/>
            <person name="Donnadieu C."/>
            <person name="Bouchez O."/>
            <person name="Christie M."/>
            <person name="Larson W."/>
            <person name="Guiguen Y."/>
        </authorList>
    </citation>
    <scope>NUCLEOTIDE SEQUENCE [LARGE SCALE GENOMIC DNA]</scope>
    <source>
        <strain evidence="4">YP-PL-M2</strain>
        <tissue evidence="4">Blood</tissue>
    </source>
</reference>
<keyword evidence="5" id="KW-1185">Reference proteome</keyword>